<comment type="caution">
    <text evidence="2">The sequence shown here is derived from an EMBL/GenBank/DDBJ whole genome shotgun (WGS) entry which is preliminary data.</text>
</comment>
<dbReference type="AlphaFoldDB" id="A0A9W6Z470"/>
<dbReference type="Proteomes" id="UP001165063">
    <property type="component" value="Unassembled WGS sequence"/>
</dbReference>
<organism evidence="2 3">
    <name type="scientific">Ambrosiozyma monospora</name>
    <name type="common">Yeast</name>
    <name type="synonym">Endomycopsis monosporus</name>
    <dbReference type="NCBI Taxonomy" id="43982"/>
    <lineage>
        <taxon>Eukaryota</taxon>
        <taxon>Fungi</taxon>
        <taxon>Dikarya</taxon>
        <taxon>Ascomycota</taxon>
        <taxon>Saccharomycotina</taxon>
        <taxon>Pichiomycetes</taxon>
        <taxon>Pichiales</taxon>
        <taxon>Pichiaceae</taxon>
        <taxon>Ambrosiozyma</taxon>
    </lineage>
</organism>
<reference evidence="2" key="1">
    <citation type="submission" date="2023-04" db="EMBL/GenBank/DDBJ databases">
        <title>Ambrosiozyma monospora NBRC 1965.</title>
        <authorList>
            <person name="Ichikawa N."/>
            <person name="Sato H."/>
            <person name="Tonouchi N."/>
        </authorList>
    </citation>
    <scope>NUCLEOTIDE SEQUENCE</scope>
    <source>
        <strain evidence="2">NBRC 1965</strain>
    </source>
</reference>
<name>A0A9W6Z470_AMBMO</name>
<keyword evidence="3" id="KW-1185">Reference proteome</keyword>
<evidence type="ECO:0000313" key="3">
    <source>
        <dbReference type="Proteomes" id="UP001165063"/>
    </source>
</evidence>
<evidence type="ECO:0000313" key="2">
    <source>
        <dbReference type="EMBL" id="GMG46981.1"/>
    </source>
</evidence>
<sequence length="67" mass="7319">MATFTASHVQAGDVDESDDPSSNTKFSKDSEFSIQEHISLHFITGEVVPDLAISQEKFLSSLSFKSP</sequence>
<protein>
    <submittedName>
        <fullName evidence="2">Unnamed protein product</fullName>
    </submittedName>
</protein>
<evidence type="ECO:0000256" key="1">
    <source>
        <dbReference type="SAM" id="MobiDB-lite"/>
    </source>
</evidence>
<accession>A0A9W6Z470</accession>
<feature type="region of interest" description="Disordered" evidence="1">
    <location>
        <begin position="1"/>
        <end position="29"/>
    </location>
</feature>
<dbReference type="EMBL" id="BSXU01004722">
    <property type="protein sequence ID" value="GMG46981.1"/>
    <property type="molecule type" value="Genomic_DNA"/>
</dbReference>
<gene>
    <name evidence="2" type="ORF">Amon01_000692900</name>
</gene>
<proteinExistence type="predicted"/>